<dbReference type="InterPro" id="IPR001487">
    <property type="entry name" value="Bromodomain"/>
</dbReference>
<evidence type="ECO:0000256" key="5">
    <source>
        <dbReference type="PROSITE-ProRule" id="PRU00035"/>
    </source>
</evidence>
<evidence type="ECO:0000256" key="6">
    <source>
        <dbReference type="SAM" id="MobiDB-lite"/>
    </source>
</evidence>
<comment type="subcellular location">
    <subcellularLocation>
        <location evidence="1">Nucleus</location>
    </subcellularLocation>
</comment>
<evidence type="ECO:0000256" key="3">
    <source>
        <dbReference type="ARBA" id="ARBA00023117"/>
    </source>
</evidence>
<dbReference type="GO" id="GO:0016251">
    <property type="term" value="F:RNA polymerase II general transcription initiation factor activity"/>
    <property type="evidence" value="ECO:0007669"/>
    <property type="project" value="InterPro"/>
</dbReference>
<dbReference type="GO" id="GO:0005669">
    <property type="term" value="C:transcription factor TFIID complex"/>
    <property type="evidence" value="ECO:0007669"/>
    <property type="project" value="InterPro"/>
</dbReference>
<feature type="compositionally biased region" description="Polar residues" evidence="6">
    <location>
        <begin position="242"/>
        <end position="253"/>
    </location>
</feature>
<dbReference type="SMART" id="SM00297">
    <property type="entry name" value="BROMO"/>
    <property type="match status" value="1"/>
</dbReference>
<keyword evidence="9" id="KW-1185">Reference proteome</keyword>
<evidence type="ECO:0000259" key="7">
    <source>
        <dbReference type="PROSITE" id="PS50014"/>
    </source>
</evidence>
<evidence type="ECO:0000256" key="4">
    <source>
        <dbReference type="ARBA" id="ARBA00023242"/>
    </source>
</evidence>
<dbReference type="Pfam" id="PF12157">
    <property type="entry name" value="DUF3591"/>
    <property type="match status" value="1"/>
</dbReference>
<organism evidence="8 9">
    <name type="scientific">Babesia divergens</name>
    <dbReference type="NCBI Taxonomy" id="32595"/>
    <lineage>
        <taxon>Eukaryota</taxon>
        <taxon>Sar</taxon>
        <taxon>Alveolata</taxon>
        <taxon>Apicomplexa</taxon>
        <taxon>Aconoidasida</taxon>
        <taxon>Piroplasmida</taxon>
        <taxon>Babesiidae</taxon>
        <taxon>Babesia</taxon>
    </lineage>
</organism>
<dbReference type="PANTHER" id="PTHR13900">
    <property type="entry name" value="TRANSCRIPTION INITIATION FACTOR TFIID"/>
    <property type="match status" value="1"/>
</dbReference>
<comment type="similarity">
    <text evidence="2">Belongs to the TAF1 family.</text>
</comment>
<dbReference type="InterPro" id="IPR040240">
    <property type="entry name" value="TAF1"/>
</dbReference>
<comment type="caution">
    <text evidence="8">The sequence shown here is derived from an EMBL/GenBank/DDBJ whole genome shotgun (WGS) entry which is preliminary data.</text>
</comment>
<dbReference type="GO" id="GO:0051123">
    <property type="term" value="P:RNA polymerase II preinitiation complex assembly"/>
    <property type="evidence" value="ECO:0007669"/>
    <property type="project" value="TreeGrafter"/>
</dbReference>
<sequence length="1746" mass="197267">MEGSGKVAPTHQPKDDDQANDTAASSDPRTLASKETGNEQKQHDAMTNFIMGASGIQGMFPFPGMMGGNMASFEGKADNDMSASAGGPKMPPFGGWLMEGMMSMNMMQSPDNSIDGSLMPPLPYASGVEGMKTADGSSMPMMYFPPMMMEGMQPDFGKDGNMKLMPHQNLMMPMISFMDEKTALQNLKRVMPQMKAPVQKKYSEADNMKAIPTSVQIRETCQLKSWRRKIQKARSQLKVDQESTSTSVNQMSQKPADFGEKDGSNQVQEAYDGSLKDDIRRNHGNIELRWQDNRYGAEGELTEAEVKELTLFYDIAMDKDIGTLKAALDRIDEMPDSCHPYVFLEDFSAFEEVPKNHLGLWVDDNAVQKDGSMDIQSDIPALTRETESTLKAPIDTPLDLDEWEAELEKPAPVEAVEAHNLVDELEDELLEGISDDSKDSDFEDKDRELYDELDFDMDDEGKVPAPAPAPHTLPPKNRGERDSANVEDGDLFGEVNGTLSHYMAKMNSLKNEGDVVNEWRGFRSRIKGPLSLTNLVEFEHLWKVFQDKRLYDLAQLTTRQADMNVEDDYAPGNMLYRVGEANLRLLLELNRPNMQELMRSSIYNLNSPMIMCTIPPPDDDAVTNDNVGQAVDTPDNTPKQEVLEITKEIQMENATDESLLQGKESDIRRNWRRRLQTLAKETRLALVNMGKSLRDIENVSTNAEQTRAYDAVVEFCKVAEEFRQKDYLHMLNQSFDDYYEQSDPHDSGNDGKGSNRRELLHTRVAKNLTGILPLVGKAAKYHNVRFHKPDFRSGLFLEHLRVLRGNYSSEWTSWSVHPLLGSTVASSFTEESGANDDMKSHPSNYFIHSTDLSLNDDCKIALMEYVEQTPLLLPNCGMASRIDNYVNCGEEENKDIASLGPLGTLCPTTDGIDLFGIKHTIDEGEGQAILESTLYKAPIFVHPRPGSPCQDKLNLTTTDFLLTRSRSDEEVVLRLRPLTWQNGVAVYTVGQCEPKVDIHAPTSKNFVEDCKDLLKAWVLKSVMVGSIIDMKHLRKEARKKFCPVLTDKDISQMLKQMESTPIFSLRAQALERMIHTTIKPEIVCSLESSRSGKARLATMGILHLKNPDNIGGVFIKVQDEERQYQQRLQSMNKRLRELKSSYVKRLEAHGISGEKLENEIKQFDFGLQVSIYGHLEDKSIAPKIRFIKDVLNLTPWNLSRDVKQVLNNRGTAQFALHGFGDPSGGRGEGINLLKRQVRESSVDNSYVGEDLRKLSMQELAKRLRCYGVADAVIKTLPRWDQVALVRQYRDGFGGQSFADGDNRWRIPPEEYQKKLNDILLKQREALLPDDPDISDSEDVKDGDMHDDNADGIANALLEAFDEVSDKDDDLDLRELEILRQLRETQNSGPMSEEERMADVNKLKAVPGIMWLRQSRRTSNEPFGHERAVFVYGEENLRKLLKWRMQRVAVKKSNLQNEHCNPSNIGSRRICRACGQAGHISSNPKCPLYKGEKIKAADHAPQLRSQLSQAMNTRKHHRYEDSSEGEITASTAALECDTADWLLRDQEARYKRRLTYQASFDDSDDGLDSIDEGSIVNARRKRSGIDIGNLPGQNLSSHMEQLMKLVSKALRMVEKEARFKPFTSRIPESIAPNYYKIIMNPMWISLLKSKCKTRCYNDLVHFFDDLALIELNCKQFNSETSPNAWLRKMSEVLVDEVLMRIQQLTSHLIAPNVIEDWAKEHRANRIRSVPLPPVPAGVGSTPQVEII</sequence>
<dbReference type="PANTHER" id="PTHR13900:SF0">
    <property type="entry name" value="TRANSCRIPTION INITIATION FACTOR TFIID SUBUNIT 1"/>
    <property type="match status" value="1"/>
</dbReference>
<reference evidence="8" key="2">
    <citation type="submission" date="2021-05" db="EMBL/GenBank/DDBJ databases">
        <authorList>
            <person name="Pain A."/>
        </authorList>
    </citation>
    <scope>NUCLEOTIDE SEQUENCE</scope>
    <source>
        <strain evidence="8">1802A</strain>
    </source>
</reference>
<dbReference type="Proteomes" id="UP001195914">
    <property type="component" value="Unassembled WGS sequence"/>
</dbReference>
<gene>
    <name evidence="8" type="ORF">X943_000667</name>
</gene>
<evidence type="ECO:0000313" key="9">
    <source>
        <dbReference type="Proteomes" id="UP001195914"/>
    </source>
</evidence>
<dbReference type="GO" id="GO:0017025">
    <property type="term" value="F:TBP-class protein binding"/>
    <property type="evidence" value="ECO:0007669"/>
    <property type="project" value="InterPro"/>
</dbReference>
<feature type="region of interest" description="Disordered" evidence="6">
    <location>
        <begin position="1"/>
        <end position="42"/>
    </location>
</feature>
<dbReference type="PROSITE" id="PS00633">
    <property type="entry name" value="BROMODOMAIN_1"/>
    <property type="match status" value="1"/>
</dbReference>
<evidence type="ECO:0000256" key="2">
    <source>
        <dbReference type="ARBA" id="ARBA00009064"/>
    </source>
</evidence>
<name>A0AAD9GA90_BABDI</name>
<dbReference type="Gene3D" id="1.20.920.10">
    <property type="entry name" value="Bromodomain-like"/>
    <property type="match status" value="1"/>
</dbReference>
<proteinExistence type="inferred from homology"/>
<feature type="domain" description="Bromo" evidence="7">
    <location>
        <begin position="1613"/>
        <end position="1683"/>
    </location>
</feature>
<dbReference type="Pfam" id="PF00439">
    <property type="entry name" value="Bromodomain"/>
    <property type="match status" value="1"/>
</dbReference>
<evidence type="ECO:0000256" key="1">
    <source>
        <dbReference type="ARBA" id="ARBA00004123"/>
    </source>
</evidence>
<dbReference type="CDD" id="cd04369">
    <property type="entry name" value="Bromodomain"/>
    <property type="match status" value="1"/>
</dbReference>
<protein>
    <submittedName>
        <fullName evidence="8">Bromodomain containing protein</fullName>
    </submittedName>
</protein>
<dbReference type="EMBL" id="JAHBMH010000062">
    <property type="protein sequence ID" value="KAK1934738.1"/>
    <property type="molecule type" value="Genomic_DNA"/>
</dbReference>
<accession>A0AAD9GA90</accession>
<dbReference type="GO" id="GO:0004402">
    <property type="term" value="F:histone acetyltransferase activity"/>
    <property type="evidence" value="ECO:0007669"/>
    <property type="project" value="InterPro"/>
</dbReference>
<evidence type="ECO:0000313" key="8">
    <source>
        <dbReference type="EMBL" id="KAK1934738.1"/>
    </source>
</evidence>
<dbReference type="InterPro" id="IPR022591">
    <property type="entry name" value="TAF1_HAT_dom"/>
</dbReference>
<dbReference type="SUPFAM" id="SSF47370">
    <property type="entry name" value="Bromodomain"/>
    <property type="match status" value="1"/>
</dbReference>
<keyword evidence="3 5" id="KW-0103">Bromodomain</keyword>
<keyword evidence="4" id="KW-0539">Nucleus</keyword>
<reference evidence="8" key="1">
    <citation type="journal article" date="2014" name="Nucleic Acids Res.">
        <title>The evolutionary dynamics of variant antigen genes in Babesia reveal a history of genomic innovation underlying host-parasite interaction.</title>
        <authorList>
            <person name="Jackson A.P."/>
            <person name="Otto T.D."/>
            <person name="Darby A."/>
            <person name="Ramaprasad A."/>
            <person name="Xia D."/>
            <person name="Echaide I.E."/>
            <person name="Farber M."/>
            <person name="Gahlot S."/>
            <person name="Gamble J."/>
            <person name="Gupta D."/>
            <person name="Gupta Y."/>
            <person name="Jackson L."/>
            <person name="Malandrin L."/>
            <person name="Malas T.B."/>
            <person name="Moussa E."/>
            <person name="Nair M."/>
            <person name="Reid A.J."/>
            <person name="Sanders M."/>
            <person name="Sharma J."/>
            <person name="Tracey A."/>
            <person name="Quail M.A."/>
            <person name="Weir W."/>
            <person name="Wastling J.M."/>
            <person name="Hall N."/>
            <person name="Willadsen P."/>
            <person name="Lingelbach K."/>
            <person name="Shiels B."/>
            <person name="Tait A."/>
            <person name="Berriman M."/>
            <person name="Allred D.R."/>
            <person name="Pain A."/>
        </authorList>
    </citation>
    <scope>NUCLEOTIDE SEQUENCE</scope>
    <source>
        <strain evidence="8">1802A</strain>
    </source>
</reference>
<dbReference type="InterPro" id="IPR036427">
    <property type="entry name" value="Bromodomain-like_sf"/>
</dbReference>
<feature type="region of interest" description="Disordered" evidence="6">
    <location>
        <begin position="457"/>
        <end position="485"/>
    </location>
</feature>
<dbReference type="PROSITE" id="PS50014">
    <property type="entry name" value="BROMODOMAIN_2"/>
    <property type="match status" value="1"/>
</dbReference>
<dbReference type="InterPro" id="IPR018359">
    <property type="entry name" value="Bromodomain_CS"/>
</dbReference>
<feature type="region of interest" description="Disordered" evidence="6">
    <location>
        <begin position="234"/>
        <end position="265"/>
    </location>
</feature>